<accession>A0A1W0WCV5</accession>
<keyword evidence="8" id="KW-1185">Reference proteome</keyword>
<feature type="compositionally biased region" description="Basic and acidic residues" evidence="5">
    <location>
        <begin position="64"/>
        <end position="78"/>
    </location>
</feature>
<sequence length="428" mass="46308">MRRFSTSTVNIRTPQPKGDFQGLFPPTQRSVPLIKPPPKKVAPPPRKSAEWLNDDEPDWIDDLDSWKSNRRVNEKESSSEISAAWKIVKPFSPKVPRSPKASPFSWKTPPCKSAATNPVIIPKPKPKAGSPLQSPKSSPLKLRNKPVSIPSAPKIFAVKSPLRISTTRKPLSAVDQPDGKTCLSVKSPLRMSTSSPYKWQTSPMGKKPPPQRPARRRDTVANLEKTTTVSSIAPRRQSIAVQSDPVLVSTGTQVPSASIAGPSTAVRKSDAENALALGSVEIPVLKTSSGIKRAFFGKSARIMGTASVKTLTSSVVVEEKTVYRKSDAPGLFLRPPPLLKPPRRNPSLDSSSPIGPLAPPMKPSAPPLTPSKIPDLCSQCGREIGRQPAMKIAKLNLIFHTACLKCTVCDQRLGSGAVEVVSRQILQQ</sequence>
<dbReference type="EMBL" id="MTYJ01000131">
    <property type="protein sequence ID" value="OQV13041.1"/>
    <property type="molecule type" value="Genomic_DNA"/>
</dbReference>
<feature type="compositionally biased region" description="Acidic residues" evidence="5">
    <location>
        <begin position="52"/>
        <end position="63"/>
    </location>
</feature>
<evidence type="ECO:0000256" key="5">
    <source>
        <dbReference type="SAM" id="MobiDB-lite"/>
    </source>
</evidence>
<evidence type="ECO:0000256" key="4">
    <source>
        <dbReference type="PROSITE-ProRule" id="PRU00125"/>
    </source>
</evidence>
<feature type="region of interest" description="Disordered" evidence="5">
    <location>
        <begin position="167"/>
        <end position="244"/>
    </location>
</feature>
<feature type="compositionally biased region" description="Pro residues" evidence="5">
    <location>
        <begin position="34"/>
        <end position="46"/>
    </location>
</feature>
<name>A0A1W0WCV5_HYPEX</name>
<keyword evidence="3 4" id="KW-0440">LIM domain</keyword>
<comment type="caution">
    <text evidence="7">The sequence shown here is derived from an EMBL/GenBank/DDBJ whole genome shotgun (WGS) entry which is preliminary data.</text>
</comment>
<dbReference type="CDD" id="cd08368">
    <property type="entry name" value="LIM"/>
    <property type="match status" value="1"/>
</dbReference>
<evidence type="ECO:0000256" key="1">
    <source>
        <dbReference type="ARBA" id="ARBA00022723"/>
    </source>
</evidence>
<evidence type="ECO:0000256" key="3">
    <source>
        <dbReference type="ARBA" id="ARBA00023038"/>
    </source>
</evidence>
<feature type="compositionally biased region" description="Low complexity" evidence="5">
    <location>
        <begin position="130"/>
        <end position="141"/>
    </location>
</feature>
<keyword evidence="2 4" id="KW-0862">Zinc</keyword>
<dbReference type="Gene3D" id="2.10.110.10">
    <property type="entry name" value="Cysteine Rich Protein"/>
    <property type="match status" value="1"/>
</dbReference>
<evidence type="ECO:0000313" key="7">
    <source>
        <dbReference type="EMBL" id="OQV13041.1"/>
    </source>
</evidence>
<feature type="region of interest" description="Disordered" evidence="5">
    <location>
        <begin position="1"/>
        <end position="146"/>
    </location>
</feature>
<evidence type="ECO:0000259" key="6">
    <source>
        <dbReference type="PROSITE" id="PS50023"/>
    </source>
</evidence>
<dbReference type="AlphaFoldDB" id="A0A1W0WCV5"/>
<proteinExistence type="predicted"/>
<keyword evidence="1 4" id="KW-0479">Metal-binding</keyword>
<gene>
    <name evidence="7" type="ORF">BV898_12698</name>
</gene>
<feature type="domain" description="LIM zinc-binding" evidence="6">
    <location>
        <begin position="375"/>
        <end position="428"/>
    </location>
</feature>
<feature type="region of interest" description="Disordered" evidence="5">
    <location>
        <begin position="333"/>
        <end position="370"/>
    </location>
</feature>
<dbReference type="InterPro" id="IPR001781">
    <property type="entry name" value="Znf_LIM"/>
</dbReference>
<dbReference type="PROSITE" id="PS50023">
    <property type="entry name" value="LIM_DOMAIN_2"/>
    <property type="match status" value="1"/>
</dbReference>
<reference evidence="8" key="1">
    <citation type="submission" date="2017-01" db="EMBL/GenBank/DDBJ databases">
        <title>Comparative genomics of anhydrobiosis in the tardigrade Hypsibius dujardini.</title>
        <authorList>
            <person name="Yoshida Y."/>
            <person name="Koutsovoulos G."/>
            <person name="Laetsch D."/>
            <person name="Stevens L."/>
            <person name="Kumar S."/>
            <person name="Horikawa D."/>
            <person name="Ishino K."/>
            <person name="Komine S."/>
            <person name="Tomita M."/>
            <person name="Blaxter M."/>
            <person name="Arakawa K."/>
        </authorList>
    </citation>
    <scope>NUCLEOTIDE SEQUENCE [LARGE SCALE GENOMIC DNA]</scope>
    <source>
        <strain evidence="8">Z151</strain>
    </source>
</reference>
<feature type="compositionally biased region" description="Polar residues" evidence="5">
    <location>
        <begin position="1"/>
        <end position="13"/>
    </location>
</feature>
<evidence type="ECO:0000256" key="2">
    <source>
        <dbReference type="ARBA" id="ARBA00022833"/>
    </source>
</evidence>
<feature type="compositionally biased region" description="Pro residues" evidence="5">
    <location>
        <begin position="356"/>
        <end position="369"/>
    </location>
</feature>
<dbReference type="PROSITE" id="PS00478">
    <property type="entry name" value="LIM_DOMAIN_1"/>
    <property type="match status" value="1"/>
</dbReference>
<protein>
    <recommendedName>
        <fullName evidence="6">LIM zinc-binding domain-containing protein</fullName>
    </recommendedName>
</protein>
<feature type="compositionally biased region" description="Polar residues" evidence="5">
    <location>
        <begin position="190"/>
        <end position="203"/>
    </location>
</feature>
<organism evidence="7 8">
    <name type="scientific">Hypsibius exemplaris</name>
    <name type="common">Freshwater tardigrade</name>
    <dbReference type="NCBI Taxonomy" id="2072580"/>
    <lineage>
        <taxon>Eukaryota</taxon>
        <taxon>Metazoa</taxon>
        <taxon>Ecdysozoa</taxon>
        <taxon>Tardigrada</taxon>
        <taxon>Eutardigrada</taxon>
        <taxon>Parachela</taxon>
        <taxon>Hypsibioidea</taxon>
        <taxon>Hypsibiidae</taxon>
        <taxon>Hypsibius</taxon>
    </lineage>
</organism>
<evidence type="ECO:0000313" key="8">
    <source>
        <dbReference type="Proteomes" id="UP000192578"/>
    </source>
</evidence>
<dbReference type="GO" id="GO:0046872">
    <property type="term" value="F:metal ion binding"/>
    <property type="evidence" value="ECO:0007669"/>
    <property type="project" value="UniProtKB-KW"/>
</dbReference>
<dbReference type="Proteomes" id="UP000192578">
    <property type="component" value="Unassembled WGS sequence"/>
</dbReference>
<dbReference type="Pfam" id="PF00412">
    <property type="entry name" value="LIM"/>
    <property type="match status" value="1"/>
</dbReference>
<dbReference type="SMART" id="SM00132">
    <property type="entry name" value="LIM"/>
    <property type="match status" value="1"/>
</dbReference>
<dbReference type="OrthoDB" id="15627at2759"/>